<evidence type="ECO:0000313" key="4">
    <source>
        <dbReference type="Proteomes" id="UP000059188"/>
    </source>
</evidence>
<evidence type="ECO:0000256" key="1">
    <source>
        <dbReference type="SAM" id="MobiDB-lite"/>
    </source>
</evidence>
<evidence type="ECO:0000256" key="2">
    <source>
        <dbReference type="SAM" id="Phobius"/>
    </source>
</evidence>
<gene>
    <name evidence="3" type="ORF">RSOLAG1IB_11107</name>
</gene>
<sequence length="82" mass="8828">MTDSERQSLIGSLAGFPGVGMPELEDSVPELGPPPTDKKSRHNLILFVTALLVLIVVVFLSFAVLLLINSRHSEAAHRPPGK</sequence>
<dbReference type="EMBL" id="LN679200">
    <property type="protein sequence ID" value="CEL52763.1"/>
    <property type="molecule type" value="Genomic_DNA"/>
</dbReference>
<keyword evidence="2" id="KW-0472">Membrane</keyword>
<keyword evidence="2" id="KW-0812">Transmembrane</keyword>
<proteinExistence type="predicted"/>
<feature type="region of interest" description="Disordered" evidence="1">
    <location>
        <begin position="1"/>
        <end position="35"/>
    </location>
</feature>
<keyword evidence="2" id="KW-1133">Transmembrane helix</keyword>
<name>A0A0B7F969_THACB</name>
<reference evidence="3 4" key="1">
    <citation type="submission" date="2014-11" db="EMBL/GenBank/DDBJ databases">
        <authorList>
            <person name="Wibberg Daniel"/>
        </authorList>
    </citation>
    <scope>NUCLEOTIDE SEQUENCE [LARGE SCALE GENOMIC DNA]</scope>
    <source>
        <strain evidence="3">Rhizoctonia solani AG1-IB 7/3/14</strain>
    </source>
</reference>
<feature type="transmembrane region" description="Helical" evidence="2">
    <location>
        <begin position="44"/>
        <end position="68"/>
    </location>
</feature>
<evidence type="ECO:0000313" key="3">
    <source>
        <dbReference type="EMBL" id="CEL52763.1"/>
    </source>
</evidence>
<organism evidence="3 4">
    <name type="scientific">Thanatephorus cucumeris (strain AG1-IB / isolate 7/3/14)</name>
    <name type="common">Lettuce bottom rot fungus</name>
    <name type="synonym">Rhizoctonia solani</name>
    <dbReference type="NCBI Taxonomy" id="1108050"/>
    <lineage>
        <taxon>Eukaryota</taxon>
        <taxon>Fungi</taxon>
        <taxon>Dikarya</taxon>
        <taxon>Basidiomycota</taxon>
        <taxon>Agaricomycotina</taxon>
        <taxon>Agaricomycetes</taxon>
        <taxon>Cantharellales</taxon>
        <taxon>Ceratobasidiaceae</taxon>
        <taxon>Rhizoctonia</taxon>
        <taxon>Rhizoctonia solani AG-1</taxon>
    </lineage>
</organism>
<dbReference type="AlphaFoldDB" id="A0A0B7F969"/>
<accession>A0A0B7F969</accession>
<dbReference type="Proteomes" id="UP000059188">
    <property type="component" value="Unassembled WGS sequence"/>
</dbReference>
<protein>
    <submittedName>
        <fullName evidence="3">Uncharacterized protein</fullName>
    </submittedName>
</protein>
<keyword evidence="4" id="KW-1185">Reference proteome</keyword>